<dbReference type="EMBL" id="JXQW01000039">
    <property type="protein sequence ID" value="KIP98725.1"/>
    <property type="molecule type" value="Genomic_DNA"/>
</dbReference>
<organism evidence="2 3">
    <name type="scientific">Pseudomonas fulva</name>
    <dbReference type="NCBI Taxonomy" id="47880"/>
    <lineage>
        <taxon>Bacteria</taxon>
        <taxon>Pseudomonadati</taxon>
        <taxon>Pseudomonadota</taxon>
        <taxon>Gammaproteobacteria</taxon>
        <taxon>Pseudomonadales</taxon>
        <taxon>Pseudomonadaceae</taxon>
        <taxon>Pseudomonas</taxon>
    </lineage>
</organism>
<accession>A0A0D0IZS2</accession>
<protein>
    <submittedName>
        <fullName evidence="2">Uncharacterized protein</fullName>
    </submittedName>
</protein>
<feature type="chain" id="PRO_5002212700" evidence="1">
    <location>
        <begin position="27"/>
        <end position="98"/>
    </location>
</feature>
<evidence type="ECO:0000256" key="1">
    <source>
        <dbReference type="SAM" id="SignalP"/>
    </source>
</evidence>
<dbReference type="Proteomes" id="UP000032068">
    <property type="component" value="Unassembled WGS sequence"/>
</dbReference>
<dbReference type="OrthoDB" id="7020446at2"/>
<dbReference type="RefSeq" id="WP_042554587.1">
    <property type="nucleotide sequence ID" value="NZ_JXQW01000039.1"/>
</dbReference>
<proteinExistence type="predicted"/>
<comment type="caution">
    <text evidence="2">The sequence shown here is derived from an EMBL/GenBank/DDBJ whole genome shotgun (WGS) entry which is preliminary data.</text>
</comment>
<reference evidence="2 3" key="1">
    <citation type="submission" date="2014-12" db="EMBL/GenBank/DDBJ databases">
        <title>16Stimator: statistical estimation of ribosomal gene copy numbers from draft genome assemblies.</title>
        <authorList>
            <person name="Perisin M.A."/>
            <person name="Vetter M."/>
            <person name="Gilbert J.A."/>
            <person name="Bergelson J."/>
        </authorList>
    </citation>
    <scope>NUCLEOTIDE SEQUENCE [LARGE SCALE GENOMIC DNA]</scope>
    <source>
        <strain evidence="2 3">MEJ086</strain>
    </source>
</reference>
<sequence>MKSLYRALGFSAIVTLTAMTAVTAQASASAAPIVMPAKVALDSVPAKPAVQTPFASASRPEDAKHMEVALLQNGCSDPDPWYQFSGIQALTCLLSGQW</sequence>
<name>A0A0D0IZS2_9PSED</name>
<keyword evidence="1" id="KW-0732">Signal</keyword>
<evidence type="ECO:0000313" key="2">
    <source>
        <dbReference type="EMBL" id="KIP98725.1"/>
    </source>
</evidence>
<feature type="signal peptide" evidence="1">
    <location>
        <begin position="1"/>
        <end position="26"/>
    </location>
</feature>
<evidence type="ECO:0000313" key="3">
    <source>
        <dbReference type="Proteomes" id="UP000032068"/>
    </source>
</evidence>
<gene>
    <name evidence="2" type="ORF">RU08_14695</name>
</gene>
<dbReference type="AlphaFoldDB" id="A0A0D0IZS2"/>